<dbReference type="SUPFAM" id="SSF50129">
    <property type="entry name" value="GroES-like"/>
    <property type="match status" value="1"/>
</dbReference>
<evidence type="ECO:0000256" key="5">
    <source>
        <dbReference type="ARBA" id="ARBA00022833"/>
    </source>
</evidence>
<comment type="similarity">
    <text evidence="2 7">Belongs to the zinc-containing alcohol dehydrogenase family.</text>
</comment>
<keyword evidence="5 7" id="KW-0862">Zinc</keyword>
<dbReference type="PROSITE" id="PS00059">
    <property type="entry name" value="ADH_ZINC"/>
    <property type="match status" value="1"/>
</dbReference>
<dbReference type="Gene3D" id="3.90.180.10">
    <property type="entry name" value="Medium-chain alcohol dehydrogenases, catalytic domain"/>
    <property type="match status" value="1"/>
</dbReference>
<evidence type="ECO:0000256" key="2">
    <source>
        <dbReference type="ARBA" id="ARBA00008072"/>
    </source>
</evidence>
<proteinExistence type="inferred from homology"/>
<comment type="cofactor">
    <cofactor evidence="1 7">
        <name>Zn(2+)</name>
        <dbReference type="ChEBI" id="CHEBI:29105"/>
    </cofactor>
</comment>
<evidence type="ECO:0000256" key="6">
    <source>
        <dbReference type="ARBA" id="ARBA00023002"/>
    </source>
</evidence>
<dbReference type="InterPro" id="IPR036291">
    <property type="entry name" value="NAD(P)-bd_dom_sf"/>
</dbReference>
<reference evidence="9 10" key="1">
    <citation type="submission" date="2023-07" db="EMBL/GenBank/DDBJ databases">
        <title>Genomic Encyclopedia of Type Strains, Phase IV (KMG-IV): sequencing the most valuable type-strain genomes for metagenomic binning, comparative biology and taxonomic classification.</title>
        <authorList>
            <person name="Goeker M."/>
        </authorList>
    </citation>
    <scope>NUCLEOTIDE SEQUENCE [LARGE SCALE GENOMIC DNA]</scope>
    <source>
        <strain evidence="9 10">DSM 1112</strain>
    </source>
</reference>
<protein>
    <recommendedName>
        <fullName evidence="3">alcohol dehydrogenase</fullName>
        <ecNumber evidence="3">1.1.1.1</ecNumber>
    </recommendedName>
</protein>
<dbReference type="Pfam" id="PF08240">
    <property type="entry name" value="ADH_N"/>
    <property type="match status" value="1"/>
</dbReference>
<dbReference type="SMART" id="SM00829">
    <property type="entry name" value="PKS_ER"/>
    <property type="match status" value="1"/>
</dbReference>
<comment type="caution">
    <text evidence="9">The sequence shown here is derived from an EMBL/GenBank/DDBJ whole genome shotgun (WGS) entry which is preliminary data.</text>
</comment>
<evidence type="ECO:0000313" key="9">
    <source>
        <dbReference type="EMBL" id="MDQ0323258.1"/>
    </source>
</evidence>
<dbReference type="InterPro" id="IPR002328">
    <property type="entry name" value="ADH_Zn_CS"/>
</dbReference>
<evidence type="ECO:0000256" key="3">
    <source>
        <dbReference type="ARBA" id="ARBA00013190"/>
    </source>
</evidence>
<dbReference type="InterPro" id="IPR013149">
    <property type="entry name" value="ADH-like_C"/>
</dbReference>
<dbReference type="Gene3D" id="3.40.50.720">
    <property type="entry name" value="NAD(P)-binding Rossmann-like Domain"/>
    <property type="match status" value="1"/>
</dbReference>
<name>A0ABU0BZ68_9HYPH</name>
<dbReference type="InterPro" id="IPR013154">
    <property type="entry name" value="ADH-like_N"/>
</dbReference>
<evidence type="ECO:0000256" key="4">
    <source>
        <dbReference type="ARBA" id="ARBA00022723"/>
    </source>
</evidence>
<evidence type="ECO:0000256" key="7">
    <source>
        <dbReference type="RuleBase" id="RU361277"/>
    </source>
</evidence>
<dbReference type="InterPro" id="IPR020843">
    <property type="entry name" value="ER"/>
</dbReference>
<dbReference type="PANTHER" id="PTHR42940:SF8">
    <property type="entry name" value="VACUOLAR PROTEIN SORTING-ASSOCIATED PROTEIN 11"/>
    <property type="match status" value="1"/>
</dbReference>
<dbReference type="PANTHER" id="PTHR42940">
    <property type="entry name" value="ALCOHOL DEHYDROGENASE 1-RELATED"/>
    <property type="match status" value="1"/>
</dbReference>
<dbReference type="Pfam" id="PF00107">
    <property type="entry name" value="ADH_zinc_N"/>
    <property type="match status" value="1"/>
</dbReference>
<evidence type="ECO:0000256" key="1">
    <source>
        <dbReference type="ARBA" id="ARBA00001947"/>
    </source>
</evidence>
<evidence type="ECO:0000313" key="10">
    <source>
        <dbReference type="Proteomes" id="UP001230207"/>
    </source>
</evidence>
<sequence>MNAAVLTTPGSPLTIRCEAIPTPGPGQILVRLKACGVCHSDVHIWKGDVTATPVPSLFILGHEGVGTIEALGPGVEDWTPGDAIGVPWLHDTCMQCDECLAGEESFCQQQRAHGLNVPGAFADYVVVDARFAVRLIPEMDPLTTAPVMCAGVTAYGAIRRAGLKAGETCAIFGCGGLGLYAVQIATRLGVRVLAVDRSPAKLENALRLGAVETEIADEGLADRLGARGQKFHACINFAPTPKTWHAIISAIRPRGRIIAAALVSQPVEISQEWLTGTGVTITGTSVGTAQEMREVVAMHAQKPFEAEIEEISLDRASEALASLEKGNAKGRYVIRF</sequence>
<feature type="domain" description="Enoyl reductase (ER)" evidence="8">
    <location>
        <begin position="10"/>
        <end position="334"/>
    </location>
</feature>
<dbReference type="GO" id="GO:0004022">
    <property type="term" value="F:alcohol dehydrogenase (NAD+) activity"/>
    <property type="evidence" value="ECO:0007669"/>
    <property type="project" value="UniProtKB-EC"/>
</dbReference>
<evidence type="ECO:0000259" key="8">
    <source>
        <dbReference type="SMART" id="SM00829"/>
    </source>
</evidence>
<dbReference type="SUPFAM" id="SSF51735">
    <property type="entry name" value="NAD(P)-binding Rossmann-fold domains"/>
    <property type="match status" value="1"/>
</dbReference>
<keyword evidence="6 9" id="KW-0560">Oxidoreductase</keyword>
<dbReference type="EC" id="1.1.1.1" evidence="3"/>
<dbReference type="RefSeq" id="WP_307235680.1">
    <property type="nucleotide sequence ID" value="NZ_JAUSVF010000003.1"/>
</dbReference>
<accession>A0ABU0BZ68</accession>
<dbReference type="Proteomes" id="UP001230207">
    <property type="component" value="Unassembled WGS sequence"/>
</dbReference>
<keyword evidence="10" id="KW-1185">Reference proteome</keyword>
<dbReference type="EMBL" id="JAUSVF010000003">
    <property type="protein sequence ID" value="MDQ0323258.1"/>
    <property type="molecule type" value="Genomic_DNA"/>
</dbReference>
<organism evidence="9 10">
    <name type="scientific">Pararhizobium capsulatum DSM 1112</name>
    <dbReference type="NCBI Taxonomy" id="1121113"/>
    <lineage>
        <taxon>Bacteria</taxon>
        <taxon>Pseudomonadati</taxon>
        <taxon>Pseudomonadota</taxon>
        <taxon>Alphaproteobacteria</taxon>
        <taxon>Hyphomicrobiales</taxon>
        <taxon>Rhizobiaceae</taxon>
        <taxon>Rhizobium/Agrobacterium group</taxon>
        <taxon>Pararhizobium</taxon>
    </lineage>
</organism>
<dbReference type="InterPro" id="IPR011032">
    <property type="entry name" value="GroES-like_sf"/>
</dbReference>
<keyword evidence="4 7" id="KW-0479">Metal-binding</keyword>
<gene>
    <name evidence="9" type="ORF">QO002_005464</name>
</gene>